<evidence type="ECO:0000259" key="13">
    <source>
        <dbReference type="Pfam" id="PF02705"/>
    </source>
</evidence>
<feature type="domain" description="K+ potassium transporter integral membrane" evidence="13">
    <location>
        <begin position="99"/>
        <end position="548"/>
    </location>
</feature>
<sequence>MALIVAVCAARGEAAHRSRPPPALAPFPGLWQAPDRIPGLPGQLPAGSLHCHGTGVSFALVDHLPHCSNLPRNTACCHKNGKKQTIMQAHSKQALAGITLAALGVVYGDIGTSPLYTLKECFAGHGLPVTPGNVLGILSMIFWSLLFVVTIKYVLFILKADNRGEGGIMSLMALARHAASGKRRGLVVVLGLFGAALFYGDAIITPAISVLSAAEGLEVITPELEAYVLPMSIVVLLALFLIQRFGTASVGMLFGPVMLLWFGTLGVLGLNQIVATPQVLAALNPLYAIDFLVKHGHDAFLALGAVVLALTGAEALYADMGHFGKKPIRLAWFNLVLPALLLNYFGQGALLMTDPSAIRNPFYLLAPSWALMPLIILATLATVIASQAVISGAYSLTRQAIQLGYCPRMGILHTSAKEIGQIYMPFVNWGLLVAVMVVVLAFKSSGNLAAAYGIAVTGTMLITTLLAYIVARANWRWPQPLALAVTSFFLVIDTGFFSANALKLFSGGWLPLLIGLAVFTLMATWKRGREILVERLTEHAIPLDSFVENMESFPPSRVQGTSVFLTSTLHGVPHALLHNLKHNKVLHERIVLLTMHGEDVPYVAPAERVRIARLSNSFWQVEAFYGFQETPNVQEILDLCAQKGLEFEVMDTSFFLSRETLLSTARPGMARWREQLFVWMSKNALRATDFFHIPTNRVVELGAQIEL</sequence>
<evidence type="ECO:0000256" key="10">
    <source>
        <dbReference type="ARBA" id="ARBA00023065"/>
    </source>
</evidence>
<feature type="transmembrane region" description="Helical" evidence="12">
    <location>
        <begin position="134"/>
        <end position="155"/>
    </location>
</feature>
<dbReference type="GO" id="GO:0015079">
    <property type="term" value="F:potassium ion transmembrane transporter activity"/>
    <property type="evidence" value="ECO:0007669"/>
    <property type="project" value="UniProtKB-UniRule"/>
</dbReference>
<dbReference type="InterPro" id="IPR053951">
    <property type="entry name" value="K_trans_N"/>
</dbReference>
<keyword evidence="8 12" id="KW-0630">Potassium</keyword>
<keyword evidence="6 12" id="KW-0812">Transmembrane</keyword>
<dbReference type="Pfam" id="PF02705">
    <property type="entry name" value="K_trans"/>
    <property type="match status" value="1"/>
</dbReference>
<evidence type="ECO:0000256" key="11">
    <source>
        <dbReference type="ARBA" id="ARBA00023136"/>
    </source>
</evidence>
<feature type="transmembrane region" description="Helical" evidence="12">
    <location>
        <begin position="186"/>
        <end position="214"/>
    </location>
</feature>
<evidence type="ECO:0000256" key="3">
    <source>
        <dbReference type="ARBA" id="ARBA00022448"/>
    </source>
</evidence>
<dbReference type="Proteomes" id="UP000192920">
    <property type="component" value="Unassembled WGS sequence"/>
</dbReference>
<name>A0A1Y6BYU8_9NEIS</name>
<keyword evidence="16" id="KW-1185">Reference proteome</keyword>
<keyword evidence="10 12" id="KW-0406">Ion transport</keyword>
<keyword evidence="7 12" id="KW-0769">Symport</keyword>
<feature type="domain" description="K+ potassium transporter C-terminal" evidence="14">
    <location>
        <begin position="560"/>
        <end position="707"/>
    </location>
</feature>
<evidence type="ECO:0000256" key="5">
    <source>
        <dbReference type="ARBA" id="ARBA00022538"/>
    </source>
</evidence>
<reference evidence="16" key="1">
    <citation type="submission" date="2017-04" db="EMBL/GenBank/DDBJ databases">
        <authorList>
            <person name="Varghese N."/>
            <person name="Submissions S."/>
        </authorList>
    </citation>
    <scope>NUCLEOTIDE SEQUENCE [LARGE SCALE GENOMIC DNA]</scope>
    <source>
        <strain evidence="16">DSM 22618</strain>
    </source>
</reference>
<keyword evidence="5 12" id="KW-0633">Potassium transport</keyword>
<keyword evidence="11 12" id="KW-0472">Membrane</keyword>
<evidence type="ECO:0000256" key="9">
    <source>
        <dbReference type="ARBA" id="ARBA00022989"/>
    </source>
</evidence>
<feature type="transmembrane region" description="Helical" evidence="12">
    <location>
        <begin position="330"/>
        <end position="350"/>
    </location>
</feature>
<keyword evidence="4 12" id="KW-1003">Cell membrane</keyword>
<feature type="transmembrane region" description="Helical" evidence="12">
    <location>
        <begin position="258"/>
        <end position="279"/>
    </location>
</feature>
<dbReference type="GO" id="GO:0015293">
    <property type="term" value="F:symporter activity"/>
    <property type="evidence" value="ECO:0007669"/>
    <property type="project" value="UniProtKB-UniRule"/>
</dbReference>
<feature type="transmembrane region" description="Helical" evidence="12">
    <location>
        <begin position="226"/>
        <end position="246"/>
    </location>
</feature>
<dbReference type="GO" id="GO:0005886">
    <property type="term" value="C:plasma membrane"/>
    <property type="evidence" value="ECO:0007669"/>
    <property type="project" value="UniProtKB-SubCell"/>
</dbReference>
<evidence type="ECO:0000313" key="15">
    <source>
        <dbReference type="EMBL" id="SMF35366.1"/>
    </source>
</evidence>
<keyword evidence="3 12" id="KW-0813">Transport</keyword>
<dbReference type="EMBL" id="FXAG01000015">
    <property type="protein sequence ID" value="SMF35366.1"/>
    <property type="molecule type" value="Genomic_DNA"/>
</dbReference>
<evidence type="ECO:0000256" key="8">
    <source>
        <dbReference type="ARBA" id="ARBA00022958"/>
    </source>
</evidence>
<feature type="transmembrane region" description="Helical" evidence="12">
    <location>
        <begin position="508"/>
        <end position="525"/>
    </location>
</feature>
<dbReference type="PANTHER" id="PTHR30540">
    <property type="entry name" value="OSMOTIC STRESS POTASSIUM TRANSPORTER"/>
    <property type="match status" value="1"/>
</dbReference>
<evidence type="ECO:0000313" key="16">
    <source>
        <dbReference type="Proteomes" id="UP000192920"/>
    </source>
</evidence>
<feature type="transmembrane region" description="Helical" evidence="12">
    <location>
        <begin position="422"/>
        <end position="442"/>
    </location>
</feature>
<dbReference type="InterPro" id="IPR023051">
    <property type="entry name" value="Kup"/>
</dbReference>
<evidence type="ECO:0000256" key="4">
    <source>
        <dbReference type="ARBA" id="ARBA00022475"/>
    </source>
</evidence>
<evidence type="ECO:0000259" key="14">
    <source>
        <dbReference type="Pfam" id="PF22776"/>
    </source>
</evidence>
<feature type="transmembrane region" description="Helical" evidence="12">
    <location>
        <begin position="448"/>
        <end position="469"/>
    </location>
</feature>
<evidence type="ECO:0000256" key="2">
    <source>
        <dbReference type="ARBA" id="ARBA00007019"/>
    </source>
</evidence>
<gene>
    <name evidence="12" type="primary">kup</name>
    <name evidence="15" type="ORF">SAMN02745746_02704</name>
</gene>
<protein>
    <recommendedName>
        <fullName evidence="12">Probable potassium transport system protein Kup</fullName>
    </recommendedName>
</protein>
<dbReference type="NCBIfam" id="NF008015">
    <property type="entry name" value="PRK10745.1"/>
    <property type="match status" value="1"/>
</dbReference>
<comment type="function">
    <text evidence="12">Transport of potassium into the cell. Likely operates as a K(+):H(+) symporter.</text>
</comment>
<comment type="catalytic activity">
    <reaction evidence="12">
        <text>K(+)(in) + H(+)(in) = K(+)(out) + H(+)(out)</text>
        <dbReference type="Rhea" id="RHEA:28490"/>
        <dbReference type="ChEBI" id="CHEBI:15378"/>
        <dbReference type="ChEBI" id="CHEBI:29103"/>
    </reaction>
</comment>
<keyword evidence="9 12" id="KW-1133">Transmembrane helix</keyword>
<dbReference type="STRING" id="1123014.SAMN02745746_02704"/>
<dbReference type="InterPro" id="IPR053952">
    <property type="entry name" value="K_trans_C"/>
</dbReference>
<feature type="transmembrane region" description="Helical" evidence="12">
    <location>
        <begin position="299"/>
        <end position="318"/>
    </location>
</feature>
<organism evidence="15 16">
    <name type="scientific">Pseudogulbenkiania subflava DSM 22618</name>
    <dbReference type="NCBI Taxonomy" id="1123014"/>
    <lineage>
        <taxon>Bacteria</taxon>
        <taxon>Pseudomonadati</taxon>
        <taxon>Pseudomonadota</taxon>
        <taxon>Betaproteobacteria</taxon>
        <taxon>Neisseriales</taxon>
        <taxon>Chromobacteriaceae</taxon>
        <taxon>Pseudogulbenkiania</taxon>
    </lineage>
</organism>
<dbReference type="InterPro" id="IPR003855">
    <property type="entry name" value="K+_transporter"/>
</dbReference>
<feature type="transmembrane region" description="Helical" evidence="12">
    <location>
        <begin position="370"/>
        <end position="390"/>
    </location>
</feature>
<proteinExistence type="inferred from homology"/>
<feature type="transmembrane region" description="Helical" evidence="12">
    <location>
        <begin position="481"/>
        <end position="502"/>
    </location>
</feature>
<dbReference type="Pfam" id="PF22776">
    <property type="entry name" value="K_trans_C"/>
    <property type="match status" value="1"/>
</dbReference>
<accession>A0A1Y6BYU8</accession>
<dbReference type="PANTHER" id="PTHR30540:SF79">
    <property type="entry name" value="LOW AFFINITY POTASSIUM TRANSPORT SYSTEM PROTEIN KUP"/>
    <property type="match status" value="1"/>
</dbReference>
<dbReference type="AlphaFoldDB" id="A0A1Y6BYU8"/>
<evidence type="ECO:0000256" key="1">
    <source>
        <dbReference type="ARBA" id="ARBA00004141"/>
    </source>
</evidence>
<evidence type="ECO:0000256" key="7">
    <source>
        <dbReference type="ARBA" id="ARBA00022847"/>
    </source>
</evidence>
<comment type="subcellular location">
    <subcellularLocation>
        <location evidence="12">Cell membrane</location>
        <topology evidence="12">Multi-pass membrane protein</topology>
    </subcellularLocation>
    <subcellularLocation>
        <location evidence="1">Membrane</location>
        <topology evidence="1">Multi-pass membrane protein</topology>
    </subcellularLocation>
</comment>
<comment type="similarity">
    <text evidence="2 12">Belongs to the HAK/KUP transporter (TC 2.A.72) family.</text>
</comment>
<evidence type="ECO:0000256" key="12">
    <source>
        <dbReference type="HAMAP-Rule" id="MF_01522"/>
    </source>
</evidence>
<evidence type="ECO:0000256" key="6">
    <source>
        <dbReference type="ARBA" id="ARBA00022692"/>
    </source>
</evidence>
<dbReference type="HAMAP" id="MF_01522">
    <property type="entry name" value="Kup"/>
    <property type="match status" value="1"/>
</dbReference>